<accession>A0AA38FT12</accession>
<gene>
    <name evidence="2" type="ORF">KI387_037189</name>
</gene>
<feature type="transmembrane region" description="Helical" evidence="1">
    <location>
        <begin position="62"/>
        <end position="82"/>
    </location>
</feature>
<keyword evidence="1" id="KW-0472">Membrane</keyword>
<protein>
    <submittedName>
        <fullName evidence="2">Uncharacterized protein</fullName>
    </submittedName>
</protein>
<dbReference type="Proteomes" id="UP000824469">
    <property type="component" value="Unassembled WGS sequence"/>
</dbReference>
<proteinExistence type="predicted"/>
<evidence type="ECO:0000313" key="3">
    <source>
        <dbReference type="Proteomes" id="UP000824469"/>
    </source>
</evidence>
<dbReference type="EMBL" id="JAHRHJ020000007">
    <property type="protein sequence ID" value="KAH9309278.1"/>
    <property type="molecule type" value="Genomic_DNA"/>
</dbReference>
<evidence type="ECO:0000256" key="1">
    <source>
        <dbReference type="SAM" id="Phobius"/>
    </source>
</evidence>
<comment type="caution">
    <text evidence="2">The sequence shown here is derived from an EMBL/GenBank/DDBJ whole genome shotgun (WGS) entry which is preliminary data.</text>
</comment>
<keyword evidence="1" id="KW-0812">Transmembrane</keyword>
<name>A0AA38FT12_TAXCH</name>
<evidence type="ECO:0000313" key="2">
    <source>
        <dbReference type="EMBL" id="KAH9309278.1"/>
    </source>
</evidence>
<feature type="transmembrane region" description="Helical" evidence="1">
    <location>
        <begin position="32"/>
        <end position="56"/>
    </location>
</feature>
<organism evidence="2 3">
    <name type="scientific">Taxus chinensis</name>
    <name type="common">Chinese yew</name>
    <name type="synonym">Taxus wallichiana var. chinensis</name>
    <dbReference type="NCBI Taxonomy" id="29808"/>
    <lineage>
        <taxon>Eukaryota</taxon>
        <taxon>Viridiplantae</taxon>
        <taxon>Streptophyta</taxon>
        <taxon>Embryophyta</taxon>
        <taxon>Tracheophyta</taxon>
        <taxon>Spermatophyta</taxon>
        <taxon>Pinopsida</taxon>
        <taxon>Pinidae</taxon>
        <taxon>Conifers II</taxon>
        <taxon>Cupressales</taxon>
        <taxon>Taxaceae</taxon>
        <taxon>Taxus</taxon>
    </lineage>
</organism>
<reference evidence="2 3" key="1">
    <citation type="journal article" date="2021" name="Nat. Plants">
        <title>The Taxus genome provides insights into paclitaxel biosynthesis.</title>
        <authorList>
            <person name="Xiong X."/>
            <person name="Gou J."/>
            <person name="Liao Q."/>
            <person name="Li Y."/>
            <person name="Zhou Q."/>
            <person name="Bi G."/>
            <person name="Li C."/>
            <person name="Du R."/>
            <person name="Wang X."/>
            <person name="Sun T."/>
            <person name="Guo L."/>
            <person name="Liang H."/>
            <person name="Lu P."/>
            <person name="Wu Y."/>
            <person name="Zhang Z."/>
            <person name="Ro D.K."/>
            <person name="Shang Y."/>
            <person name="Huang S."/>
            <person name="Yan J."/>
        </authorList>
    </citation>
    <scope>NUCLEOTIDE SEQUENCE [LARGE SCALE GENOMIC DNA]</scope>
    <source>
        <strain evidence="2">Ta-2019</strain>
    </source>
</reference>
<keyword evidence="1" id="KW-1133">Transmembrane helix</keyword>
<dbReference type="AlphaFoldDB" id="A0AA38FT12"/>
<keyword evidence="3" id="KW-1185">Reference proteome</keyword>
<sequence>MANKLGREGNKHALDGHADLIRRRGGGRAADGCLAFVFQIAFVLDLCLAVDSVLSWADVSVAVSFSLYFNTAATCAPLYLTWSVEQYSTNRRGCSSMNTNVLPNLHHIRQKLEEMKYLNNNGSVKDHEKPGVGNPFPQSFDNNNIQNKCNSSMPLLQQGSAPSHMSVDDAADPFEIVESSQQVDLREFLEQLG</sequence>
<feature type="non-terminal residue" evidence="2">
    <location>
        <position position="1"/>
    </location>
</feature>